<name>A0A9N8PME7_9PEZI</name>
<keyword evidence="2" id="KW-1185">Reference proteome</keyword>
<dbReference type="InterPro" id="IPR011009">
    <property type="entry name" value="Kinase-like_dom_sf"/>
</dbReference>
<reference evidence="1" key="1">
    <citation type="submission" date="2020-06" db="EMBL/GenBank/DDBJ databases">
        <authorList>
            <person name="Onetto C."/>
        </authorList>
    </citation>
    <scope>NUCLEOTIDE SEQUENCE</scope>
</reference>
<dbReference type="EMBL" id="CAIJEO010000010">
    <property type="protein sequence ID" value="CAD0099178.1"/>
    <property type="molecule type" value="Genomic_DNA"/>
</dbReference>
<dbReference type="OrthoDB" id="74764at2759"/>
<sequence length="172" mass="19200">MLYAEDLSVNGTVLTCEYPAEDGSNVRLDHQLNKSMGPVLLQDGDCLYLSKSTFVQYNELNPQDEFTMSPIMDCEVKVDFAIKPRLISAGGQGRVYVAWDRNAKQQVACKAVSLAGVDLNRDQDTSEASIQAASNRASRVQSVKLLRKIHRLEVEYEVLKDLSHVGCLLFWS</sequence>
<organism evidence="1 2">
    <name type="scientific">Aureobasidium mustum</name>
    <dbReference type="NCBI Taxonomy" id="2773714"/>
    <lineage>
        <taxon>Eukaryota</taxon>
        <taxon>Fungi</taxon>
        <taxon>Dikarya</taxon>
        <taxon>Ascomycota</taxon>
        <taxon>Pezizomycotina</taxon>
        <taxon>Dothideomycetes</taxon>
        <taxon>Dothideomycetidae</taxon>
        <taxon>Dothideales</taxon>
        <taxon>Saccotheciaceae</taxon>
        <taxon>Aureobasidium</taxon>
    </lineage>
</organism>
<proteinExistence type="predicted"/>
<comment type="caution">
    <text evidence="1">The sequence shown here is derived from an EMBL/GenBank/DDBJ whole genome shotgun (WGS) entry which is preliminary data.</text>
</comment>
<gene>
    <name evidence="1" type="ORF">AWRI4233_LOCUS8002</name>
</gene>
<accession>A0A9N8PME7</accession>
<evidence type="ECO:0008006" key="3">
    <source>
        <dbReference type="Google" id="ProtNLM"/>
    </source>
</evidence>
<dbReference type="AlphaFoldDB" id="A0A9N8PME7"/>
<evidence type="ECO:0000313" key="2">
    <source>
        <dbReference type="Proteomes" id="UP000714618"/>
    </source>
</evidence>
<protein>
    <recommendedName>
        <fullName evidence="3">Protein kinase domain-containing protein</fullName>
    </recommendedName>
</protein>
<evidence type="ECO:0000313" key="1">
    <source>
        <dbReference type="EMBL" id="CAD0099178.1"/>
    </source>
</evidence>
<dbReference type="SUPFAM" id="SSF56112">
    <property type="entry name" value="Protein kinase-like (PK-like)"/>
    <property type="match status" value="1"/>
</dbReference>
<dbReference type="Proteomes" id="UP000714618">
    <property type="component" value="Unassembled WGS sequence"/>
</dbReference>